<protein>
    <submittedName>
        <fullName evidence="1">Antirepressor</fullName>
    </submittedName>
</protein>
<accession>A0A2D0IPF6</accession>
<comment type="caution">
    <text evidence="1">The sequence shown here is derived from an EMBL/GenBank/DDBJ whole genome shotgun (WGS) entry which is preliminary data.</text>
</comment>
<evidence type="ECO:0000313" key="3">
    <source>
        <dbReference type="Proteomes" id="UP000225605"/>
    </source>
</evidence>
<gene>
    <name evidence="2" type="ORF">BDE27_0353</name>
    <name evidence="1" type="ORF">Xehl_02702</name>
</gene>
<proteinExistence type="predicted"/>
<name>A0A2D0IPF6_9GAMM</name>
<evidence type="ECO:0000313" key="4">
    <source>
        <dbReference type="Proteomes" id="UP000283568"/>
    </source>
</evidence>
<evidence type="ECO:0000313" key="2">
    <source>
        <dbReference type="EMBL" id="RKE92696.1"/>
    </source>
</evidence>
<dbReference type="OrthoDB" id="9905985at2"/>
<sequence length="125" mass="13822">MLIIATKEVSKTINVPFYGSDLYVVNYNGEPYVPMMDSTVIDIINIALYTCLRGVRTSSKRSKPTPSVLDFLCLIFDGSLTAITPLTQSREGDEYNTRKGNESAALTAVLNLPAPFYGCSLFRKK</sequence>
<dbReference type="EMBL" id="RAQI01000001">
    <property type="protein sequence ID" value="RKE92696.1"/>
    <property type="molecule type" value="Genomic_DNA"/>
</dbReference>
<keyword evidence="4" id="KW-1185">Reference proteome</keyword>
<dbReference type="AlphaFoldDB" id="A0A2D0IPF6"/>
<reference evidence="2 4" key="2">
    <citation type="submission" date="2018-09" db="EMBL/GenBank/DDBJ databases">
        <title>Genomic Encyclopedia of Archaeal and Bacterial Type Strains, Phase II (KMG-II): from individual species to whole genera.</title>
        <authorList>
            <person name="Goeker M."/>
        </authorList>
    </citation>
    <scope>NUCLEOTIDE SEQUENCE [LARGE SCALE GENOMIC DNA]</scope>
    <source>
        <strain evidence="2 4">DSM 16337</strain>
    </source>
</reference>
<dbReference type="Proteomes" id="UP000283568">
    <property type="component" value="Unassembled WGS sequence"/>
</dbReference>
<reference evidence="1 3" key="1">
    <citation type="journal article" date="2017" name="Nat. Microbiol.">
        <title>Natural product diversity associated with the nematode symbionts Photorhabdus and Xenorhabdus.</title>
        <authorList>
            <person name="Tobias N.J."/>
            <person name="Wolff H."/>
            <person name="Djahanschiri B."/>
            <person name="Grundmann F."/>
            <person name="Kronenwerth M."/>
            <person name="Shi Y.M."/>
            <person name="Simonyi S."/>
            <person name="Grun P."/>
            <person name="Shapiro-Ilan D."/>
            <person name="Pidot S.J."/>
            <person name="Stinear T.P."/>
            <person name="Ebersberger I."/>
            <person name="Bode H.B."/>
        </authorList>
    </citation>
    <scope>NUCLEOTIDE SEQUENCE [LARGE SCALE GENOMIC DNA]</scope>
    <source>
        <strain evidence="1 3">DSM 16337</strain>
    </source>
</reference>
<dbReference type="Proteomes" id="UP000225605">
    <property type="component" value="Unassembled WGS sequence"/>
</dbReference>
<organism evidence="1 3">
    <name type="scientific">Xenorhabdus ehlersii</name>
    <dbReference type="NCBI Taxonomy" id="290111"/>
    <lineage>
        <taxon>Bacteria</taxon>
        <taxon>Pseudomonadati</taxon>
        <taxon>Pseudomonadota</taxon>
        <taxon>Gammaproteobacteria</taxon>
        <taxon>Enterobacterales</taxon>
        <taxon>Morganellaceae</taxon>
        <taxon>Xenorhabdus</taxon>
    </lineage>
</organism>
<dbReference type="EMBL" id="NIBT01000013">
    <property type="protein sequence ID" value="PHM23700.1"/>
    <property type="molecule type" value="Genomic_DNA"/>
</dbReference>
<evidence type="ECO:0000313" key="1">
    <source>
        <dbReference type="EMBL" id="PHM23700.1"/>
    </source>
</evidence>